<accession>A0A511Z0Z0</accession>
<dbReference type="OrthoDB" id="4828536at2"/>
<dbReference type="RefSeq" id="WP_034247733.1">
    <property type="nucleotide sequence ID" value="NZ_BJYK01000009.1"/>
</dbReference>
<evidence type="ECO:0000313" key="3">
    <source>
        <dbReference type="EMBL" id="GEN81102.1"/>
    </source>
</evidence>
<keyword evidence="2" id="KW-0732">Signal</keyword>
<reference evidence="3 4" key="1">
    <citation type="submission" date="2019-07" db="EMBL/GenBank/DDBJ databases">
        <title>Whole genome shotgun sequence of Actinotalea fermentans NBRC 105374.</title>
        <authorList>
            <person name="Hosoyama A."/>
            <person name="Uohara A."/>
            <person name="Ohji S."/>
            <person name="Ichikawa N."/>
        </authorList>
    </citation>
    <scope>NUCLEOTIDE SEQUENCE [LARGE SCALE GENOMIC DNA]</scope>
    <source>
        <strain evidence="3 4">NBRC 105374</strain>
    </source>
</reference>
<dbReference type="EMBL" id="BJYK01000009">
    <property type="protein sequence ID" value="GEN81102.1"/>
    <property type="molecule type" value="Genomic_DNA"/>
</dbReference>
<feature type="signal peptide" evidence="2">
    <location>
        <begin position="1"/>
        <end position="25"/>
    </location>
</feature>
<name>A0A511Z0Z0_9CELL</name>
<gene>
    <name evidence="3" type="ORF">AFE02nite_28360</name>
</gene>
<dbReference type="AlphaFoldDB" id="A0A511Z0Z0"/>
<keyword evidence="4" id="KW-1185">Reference proteome</keyword>
<proteinExistence type="predicted"/>
<feature type="chain" id="PRO_5022061860" evidence="2">
    <location>
        <begin position="26"/>
        <end position="186"/>
    </location>
</feature>
<evidence type="ECO:0000256" key="2">
    <source>
        <dbReference type="SAM" id="SignalP"/>
    </source>
</evidence>
<feature type="region of interest" description="Disordered" evidence="1">
    <location>
        <begin position="160"/>
        <end position="186"/>
    </location>
</feature>
<dbReference type="Proteomes" id="UP000321484">
    <property type="component" value="Unassembled WGS sequence"/>
</dbReference>
<sequence>MTSSGGTAAALAVGAVLVLGGCAGAGGPATSAEIAHWSAPAGVAADLVYVTDVDGFDLMTQAVGVWGDEGFSAVYVDGEGPASLMIGTSREPIPGAVPCAELPDAELPDAEPTLACAVQVGDVHVQVSGENVDAATLRVAADAVRVPREDELEHLFADTAMRPPVERGDLPPEGDGAPIDEVGPGG</sequence>
<evidence type="ECO:0000256" key="1">
    <source>
        <dbReference type="SAM" id="MobiDB-lite"/>
    </source>
</evidence>
<organism evidence="3 4">
    <name type="scientific">Actinotalea fermentans</name>
    <dbReference type="NCBI Taxonomy" id="43671"/>
    <lineage>
        <taxon>Bacteria</taxon>
        <taxon>Bacillati</taxon>
        <taxon>Actinomycetota</taxon>
        <taxon>Actinomycetes</taxon>
        <taxon>Micrococcales</taxon>
        <taxon>Cellulomonadaceae</taxon>
        <taxon>Actinotalea</taxon>
    </lineage>
</organism>
<evidence type="ECO:0000313" key="4">
    <source>
        <dbReference type="Proteomes" id="UP000321484"/>
    </source>
</evidence>
<protein>
    <submittedName>
        <fullName evidence="3">Membrane protein</fullName>
    </submittedName>
</protein>
<comment type="caution">
    <text evidence="3">The sequence shown here is derived from an EMBL/GenBank/DDBJ whole genome shotgun (WGS) entry which is preliminary data.</text>
</comment>